<evidence type="ECO:0000313" key="4">
    <source>
        <dbReference type="EMBL" id="KHF26583.1"/>
    </source>
</evidence>
<sequence>MGITQLQQVTAFVAVEVDDEGFLKDFDSWSESFADAIALDHGLTLDYEKLQLIGRMREAYLRNGSIISLRKMCRENEIDKKRIQNLFGSCLLLWRLAGLPYPGEEARSYLS</sequence>
<gene>
    <name evidence="5" type="ORF">BOV88_01575</name>
    <name evidence="4" type="ORF">JV46_17800</name>
</gene>
<dbReference type="Proteomes" id="UP000030856">
    <property type="component" value="Unassembled WGS sequence"/>
</dbReference>
<comment type="subcellular location">
    <subcellularLocation>
        <location evidence="1">Cytoplasm</location>
    </subcellularLocation>
</comment>
<dbReference type="InterPro" id="IPR043163">
    <property type="entry name" value="DsrC-like_N"/>
</dbReference>
<dbReference type="GeneID" id="86991230"/>
<dbReference type="InterPro" id="IPR025526">
    <property type="entry name" value="DsrC-like_dom_sf"/>
</dbReference>
<comment type="similarity">
    <text evidence="2">Belongs to the DsrC/TusE family.</text>
</comment>
<accession>A0A0B0H8S6</accession>
<organism evidence="4 6">
    <name type="scientific">Solemya velum gill symbiont</name>
    <dbReference type="NCBI Taxonomy" id="2340"/>
    <lineage>
        <taxon>Bacteria</taxon>
        <taxon>Pseudomonadati</taxon>
        <taxon>Pseudomonadota</taxon>
        <taxon>Gammaproteobacteria</taxon>
        <taxon>sulfur-oxidizing symbionts</taxon>
    </lineage>
</organism>
<keyword evidence="3" id="KW-0963">Cytoplasm</keyword>
<dbReference type="InterPro" id="IPR007453">
    <property type="entry name" value="DsrC/TusE"/>
</dbReference>
<dbReference type="InterPro" id="IPR042072">
    <property type="entry name" value="DsrC-like_C"/>
</dbReference>
<dbReference type="SUPFAM" id="SSF69721">
    <property type="entry name" value="DsrC, the gamma subunit of dissimilatory sulfite reductase"/>
    <property type="match status" value="1"/>
</dbReference>
<evidence type="ECO:0000313" key="5">
    <source>
        <dbReference type="EMBL" id="OOY36300.1"/>
    </source>
</evidence>
<keyword evidence="6" id="KW-1185">Reference proteome</keyword>
<comment type="caution">
    <text evidence="4">The sequence shown here is derived from an EMBL/GenBank/DDBJ whole genome shotgun (WGS) entry which is preliminary data.</text>
</comment>
<evidence type="ECO:0000256" key="2">
    <source>
        <dbReference type="ARBA" id="ARBA00005718"/>
    </source>
</evidence>
<evidence type="ECO:0000313" key="7">
    <source>
        <dbReference type="Proteomes" id="UP000190962"/>
    </source>
</evidence>
<proteinExistence type="inferred from homology"/>
<dbReference type="GO" id="GO:0005737">
    <property type="term" value="C:cytoplasm"/>
    <property type="evidence" value="ECO:0007669"/>
    <property type="project" value="UniProtKB-SubCell"/>
</dbReference>
<name>A0A0B0H8S6_SOVGS</name>
<evidence type="ECO:0000313" key="6">
    <source>
        <dbReference type="Proteomes" id="UP000030856"/>
    </source>
</evidence>
<evidence type="ECO:0000256" key="3">
    <source>
        <dbReference type="ARBA" id="ARBA00022490"/>
    </source>
</evidence>
<dbReference type="Gene3D" id="3.30.1420.10">
    <property type="match status" value="1"/>
</dbReference>
<reference evidence="4 6" key="1">
    <citation type="journal article" date="2014" name="BMC Genomics">
        <title>The genome of the intracellular bacterium of the coastal bivalve, Solemya velum: a blueprint for thriving in and out of symbiosis.</title>
        <authorList>
            <person name="Dmytrenko O."/>
            <person name="Russell S.L."/>
            <person name="Loo W.T."/>
            <person name="Fontanez K.M."/>
            <person name="Liao L."/>
            <person name="Roeselers G."/>
            <person name="Sharma R."/>
            <person name="Stewart F.J."/>
            <person name="Newton I.L."/>
            <person name="Woyke T."/>
            <person name="Wu D."/>
            <person name="Lang J.M."/>
            <person name="Eisen J.A."/>
            <person name="Cavanaugh C.M."/>
        </authorList>
    </citation>
    <scope>NUCLEOTIDE SEQUENCE [LARGE SCALE GENOMIC DNA]</scope>
    <source>
        <strain evidence="4 6">WH</strain>
    </source>
</reference>
<dbReference type="Pfam" id="PF04358">
    <property type="entry name" value="DsrC"/>
    <property type="match status" value="1"/>
</dbReference>
<dbReference type="EMBL" id="JRAA01000001">
    <property type="protein sequence ID" value="KHF26583.1"/>
    <property type="molecule type" value="Genomic_DNA"/>
</dbReference>
<dbReference type="Proteomes" id="UP000190962">
    <property type="component" value="Unassembled WGS sequence"/>
</dbReference>
<dbReference type="EMBL" id="MPNX01000001">
    <property type="protein sequence ID" value="OOY36300.1"/>
    <property type="molecule type" value="Genomic_DNA"/>
</dbReference>
<dbReference type="Gene3D" id="1.10.10.370">
    <property type="entry name" value="DsrC-like protein, C-terminal domain"/>
    <property type="match status" value="1"/>
</dbReference>
<dbReference type="eggNOG" id="COG2920">
    <property type="taxonomic scope" value="Bacteria"/>
</dbReference>
<dbReference type="AlphaFoldDB" id="A0A0B0H8S6"/>
<dbReference type="STRING" id="2340.JV46_17800"/>
<reference evidence="5 7" key="2">
    <citation type="submission" date="2016-11" db="EMBL/GenBank/DDBJ databases">
        <title>Mixed transmission modes and dynamic genome evolution in an obligate animal-bacterial symbiosis.</title>
        <authorList>
            <person name="Russell S.L."/>
            <person name="Corbett-Detig R.B."/>
            <person name="Cavanaugh C.M."/>
        </authorList>
    </citation>
    <scope>NUCLEOTIDE SEQUENCE [LARGE SCALE GENOMIC DNA]</scope>
    <source>
        <strain evidence="5">MA-KB16</strain>
    </source>
</reference>
<evidence type="ECO:0000256" key="1">
    <source>
        <dbReference type="ARBA" id="ARBA00004496"/>
    </source>
</evidence>
<protein>
    <submittedName>
        <fullName evidence="4">Dissimilatory sulfite reductase, gamma subunit</fullName>
    </submittedName>
</protein>
<dbReference type="OrthoDB" id="8562858at2"/>
<dbReference type="RefSeq" id="WP_043116373.1">
    <property type="nucleotide sequence ID" value="NZ_JRAA01000001.1"/>
</dbReference>